<proteinExistence type="predicted"/>
<sequence length="182" mass="19840">MDYHDALAAVGAGAAHPGAMASTALWAERVQPDASWRVLDVGCGTGRTLVYLRERFGCEIVGVDIRPAMIRKARRRAELAQVKGTWRVAPAHRLPFSDASFDLVITESVNVFLDPHLELPAALHEVHRVLNPGGFYVSVKSRPPCIPSTAPPNSCMTNNPAGEPAGQFRILCFFRPPADSLW</sequence>
<dbReference type="Pfam" id="PF13649">
    <property type="entry name" value="Methyltransf_25"/>
    <property type="match status" value="1"/>
</dbReference>
<dbReference type="PANTHER" id="PTHR42912">
    <property type="entry name" value="METHYLTRANSFERASE"/>
    <property type="match status" value="1"/>
</dbReference>
<dbReference type="Proteomes" id="UP000637695">
    <property type="component" value="Unassembled WGS sequence"/>
</dbReference>
<accession>A0A917K1Y0</accession>
<name>A0A917K1Y0_9BACL</name>
<dbReference type="InterPro" id="IPR029063">
    <property type="entry name" value="SAM-dependent_MTases_sf"/>
</dbReference>
<dbReference type="AlphaFoldDB" id="A0A917K1Y0"/>
<gene>
    <name evidence="2" type="ORF">GCM10010885_01250</name>
</gene>
<dbReference type="GO" id="GO:0008168">
    <property type="term" value="F:methyltransferase activity"/>
    <property type="evidence" value="ECO:0007669"/>
    <property type="project" value="TreeGrafter"/>
</dbReference>
<evidence type="ECO:0000259" key="1">
    <source>
        <dbReference type="Pfam" id="PF13649"/>
    </source>
</evidence>
<dbReference type="CDD" id="cd02440">
    <property type="entry name" value="AdoMet_MTases"/>
    <property type="match status" value="1"/>
</dbReference>
<dbReference type="SUPFAM" id="SSF53335">
    <property type="entry name" value="S-adenosyl-L-methionine-dependent methyltransferases"/>
    <property type="match status" value="1"/>
</dbReference>
<feature type="domain" description="Methyltransferase" evidence="1">
    <location>
        <begin position="38"/>
        <end position="134"/>
    </location>
</feature>
<protein>
    <recommendedName>
        <fullName evidence="1">Methyltransferase domain-containing protein</fullName>
    </recommendedName>
</protein>
<reference evidence="2" key="2">
    <citation type="submission" date="2020-09" db="EMBL/GenBank/DDBJ databases">
        <authorList>
            <person name="Sun Q."/>
            <person name="Ohkuma M."/>
        </authorList>
    </citation>
    <scope>NUCLEOTIDE SEQUENCE</scope>
    <source>
        <strain evidence="2">JCM 18487</strain>
    </source>
</reference>
<dbReference type="RefSeq" id="WP_188880544.1">
    <property type="nucleotide sequence ID" value="NZ_BMOY01000002.1"/>
</dbReference>
<comment type="caution">
    <text evidence="2">The sequence shown here is derived from an EMBL/GenBank/DDBJ whole genome shotgun (WGS) entry which is preliminary data.</text>
</comment>
<dbReference type="InterPro" id="IPR041698">
    <property type="entry name" value="Methyltransf_25"/>
</dbReference>
<dbReference type="EMBL" id="BMOY01000002">
    <property type="protein sequence ID" value="GGI95404.1"/>
    <property type="molecule type" value="Genomic_DNA"/>
</dbReference>
<dbReference type="Gene3D" id="3.40.50.150">
    <property type="entry name" value="Vaccinia Virus protein VP39"/>
    <property type="match status" value="1"/>
</dbReference>
<evidence type="ECO:0000313" key="2">
    <source>
        <dbReference type="EMBL" id="GGI95404.1"/>
    </source>
</evidence>
<keyword evidence="3" id="KW-1185">Reference proteome</keyword>
<organism evidence="2 3">
    <name type="scientific">Alicyclobacillus cellulosilyticus</name>
    <dbReference type="NCBI Taxonomy" id="1003997"/>
    <lineage>
        <taxon>Bacteria</taxon>
        <taxon>Bacillati</taxon>
        <taxon>Bacillota</taxon>
        <taxon>Bacilli</taxon>
        <taxon>Bacillales</taxon>
        <taxon>Alicyclobacillaceae</taxon>
        <taxon>Alicyclobacillus</taxon>
    </lineage>
</organism>
<reference evidence="2" key="1">
    <citation type="journal article" date="2014" name="Int. J. Syst. Evol. Microbiol.">
        <title>Complete genome sequence of Corynebacterium casei LMG S-19264T (=DSM 44701T), isolated from a smear-ripened cheese.</title>
        <authorList>
            <consortium name="US DOE Joint Genome Institute (JGI-PGF)"/>
            <person name="Walter F."/>
            <person name="Albersmeier A."/>
            <person name="Kalinowski J."/>
            <person name="Ruckert C."/>
        </authorList>
    </citation>
    <scope>NUCLEOTIDE SEQUENCE</scope>
    <source>
        <strain evidence="2">JCM 18487</strain>
    </source>
</reference>
<evidence type="ECO:0000313" key="3">
    <source>
        <dbReference type="Proteomes" id="UP000637695"/>
    </source>
</evidence>
<dbReference type="InterPro" id="IPR050508">
    <property type="entry name" value="Methyltransf_Superfamily"/>
</dbReference>